<dbReference type="GO" id="GO:0022625">
    <property type="term" value="C:cytosolic large ribosomal subunit"/>
    <property type="evidence" value="ECO:0007669"/>
    <property type="project" value="TreeGrafter"/>
</dbReference>
<dbReference type="SUPFAM" id="SSF64263">
    <property type="entry name" value="Prokaryotic ribosomal protein L17"/>
    <property type="match status" value="1"/>
</dbReference>
<keyword evidence="3" id="KW-0687">Ribonucleoprotein</keyword>
<dbReference type="PANTHER" id="PTHR14413:SF16">
    <property type="entry name" value="LARGE RIBOSOMAL SUBUNIT PROTEIN BL17M"/>
    <property type="match status" value="1"/>
</dbReference>
<dbReference type="NCBIfam" id="TIGR00059">
    <property type="entry name" value="L17"/>
    <property type="match status" value="1"/>
</dbReference>
<accession>X1ARQ4</accession>
<comment type="caution">
    <text evidence="4">The sequence shown here is derived from an EMBL/GenBank/DDBJ whole genome shotgun (WGS) entry which is preliminary data.</text>
</comment>
<dbReference type="EMBL" id="BART01012801">
    <property type="protein sequence ID" value="GAG85524.1"/>
    <property type="molecule type" value="Genomic_DNA"/>
</dbReference>
<dbReference type="Gene3D" id="3.90.1030.10">
    <property type="entry name" value="Ribosomal protein L17"/>
    <property type="match status" value="1"/>
</dbReference>
<evidence type="ECO:0000256" key="1">
    <source>
        <dbReference type="ARBA" id="ARBA00008777"/>
    </source>
</evidence>
<dbReference type="InterPro" id="IPR036373">
    <property type="entry name" value="Ribosomal_bL17_sf"/>
</dbReference>
<dbReference type="GO" id="GO:0006412">
    <property type="term" value="P:translation"/>
    <property type="evidence" value="ECO:0007669"/>
    <property type="project" value="InterPro"/>
</dbReference>
<sequence length="117" mass="13299">MVVPKKGRRFGSSSSHQKAIMRNLTISLFENGRIKTTLAKAKYLRGFIDKLITIAKKDNLAARRNCIKLINNTKVVQKLFNEIAPGMYERSSGFTRIIKYKNRLGDGAQLVIMELIK</sequence>
<dbReference type="HAMAP" id="MF_01368">
    <property type="entry name" value="Ribosomal_bL17"/>
    <property type="match status" value="1"/>
</dbReference>
<comment type="similarity">
    <text evidence="1">Belongs to the bacterial ribosomal protein bL17 family.</text>
</comment>
<protein>
    <recommendedName>
        <fullName evidence="5">50S ribosomal protein L17</fullName>
    </recommendedName>
</protein>
<dbReference type="Pfam" id="PF01196">
    <property type="entry name" value="Ribosomal_L17"/>
    <property type="match status" value="1"/>
</dbReference>
<dbReference type="GO" id="GO:0003735">
    <property type="term" value="F:structural constituent of ribosome"/>
    <property type="evidence" value="ECO:0007669"/>
    <property type="project" value="InterPro"/>
</dbReference>
<evidence type="ECO:0000256" key="3">
    <source>
        <dbReference type="ARBA" id="ARBA00023274"/>
    </source>
</evidence>
<dbReference type="PANTHER" id="PTHR14413">
    <property type="entry name" value="RIBOSOMAL PROTEIN L17"/>
    <property type="match status" value="1"/>
</dbReference>
<organism evidence="4">
    <name type="scientific">marine sediment metagenome</name>
    <dbReference type="NCBI Taxonomy" id="412755"/>
    <lineage>
        <taxon>unclassified sequences</taxon>
        <taxon>metagenomes</taxon>
        <taxon>ecological metagenomes</taxon>
    </lineage>
</organism>
<keyword evidence="2" id="KW-0689">Ribosomal protein</keyword>
<name>X1ARQ4_9ZZZZ</name>
<gene>
    <name evidence="4" type="ORF">S01H4_26515</name>
</gene>
<evidence type="ECO:0000256" key="2">
    <source>
        <dbReference type="ARBA" id="ARBA00022980"/>
    </source>
</evidence>
<dbReference type="AlphaFoldDB" id="X1ARQ4"/>
<proteinExistence type="inferred from homology"/>
<dbReference type="PROSITE" id="PS01167">
    <property type="entry name" value="RIBOSOMAL_L17"/>
    <property type="match status" value="1"/>
</dbReference>
<evidence type="ECO:0008006" key="5">
    <source>
        <dbReference type="Google" id="ProtNLM"/>
    </source>
</evidence>
<evidence type="ECO:0000313" key="4">
    <source>
        <dbReference type="EMBL" id="GAG85524.1"/>
    </source>
</evidence>
<dbReference type="InterPro" id="IPR047859">
    <property type="entry name" value="Ribosomal_bL17_CS"/>
</dbReference>
<dbReference type="InterPro" id="IPR000456">
    <property type="entry name" value="Ribosomal_bL17"/>
</dbReference>
<reference evidence="4" key="1">
    <citation type="journal article" date="2014" name="Front. Microbiol.">
        <title>High frequency of phylogenetically diverse reductive dehalogenase-homologous genes in deep subseafloor sedimentary metagenomes.</title>
        <authorList>
            <person name="Kawai M."/>
            <person name="Futagami T."/>
            <person name="Toyoda A."/>
            <person name="Takaki Y."/>
            <person name="Nishi S."/>
            <person name="Hori S."/>
            <person name="Arai W."/>
            <person name="Tsubouchi T."/>
            <person name="Morono Y."/>
            <person name="Uchiyama I."/>
            <person name="Ito T."/>
            <person name="Fujiyama A."/>
            <person name="Inagaki F."/>
            <person name="Takami H."/>
        </authorList>
    </citation>
    <scope>NUCLEOTIDE SEQUENCE</scope>
    <source>
        <strain evidence="4">Expedition CK06-06</strain>
    </source>
</reference>